<dbReference type="AlphaFoldDB" id="A0A227KAT3"/>
<dbReference type="SUPFAM" id="SSF48024">
    <property type="entry name" value="N-terminal domain of DnaB helicase"/>
    <property type="match status" value="1"/>
</dbReference>
<evidence type="ECO:0000256" key="12">
    <source>
        <dbReference type="RuleBase" id="RU362085"/>
    </source>
</evidence>
<reference evidence="15" key="1">
    <citation type="submission" date="2017-05" db="EMBL/GenBank/DDBJ databases">
        <title>Improved OligoMM genomes.</title>
        <authorList>
            <person name="Garzetti D."/>
        </authorList>
    </citation>
    <scope>NUCLEOTIDE SEQUENCE [LARGE SCALE GENOMIC DNA]</scope>
    <source>
        <strain evidence="15">YL45</strain>
    </source>
</reference>
<evidence type="ECO:0000256" key="1">
    <source>
        <dbReference type="ARBA" id="ARBA00008428"/>
    </source>
</evidence>
<dbReference type="InterPro" id="IPR007693">
    <property type="entry name" value="DNA_helicase_DnaB-like_N"/>
</dbReference>
<comment type="similarity">
    <text evidence="1 12">Belongs to the helicase family. DnaB subfamily.</text>
</comment>
<comment type="catalytic activity">
    <reaction evidence="10 12">
        <text>ATP + H2O = ADP + phosphate + H(+)</text>
        <dbReference type="Rhea" id="RHEA:13065"/>
        <dbReference type="ChEBI" id="CHEBI:15377"/>
        <dbReference type="ChEBI" id="CHEBI:15378"/>
        <dbReference type="ChEBI" id="CHEBI:30616"/>
        <dbReference type="ChEBI" id="CHEBI:43474"/>
        <dbReference type="ChEBI" id="CHEBI:456216"/>
        <dbReference type="EC" id="5.6.2.3"/>
    </reaction>
</comment>
<name>A0A227KAT3_9BURK</name>
<dbReference type="InterPro" id="IPR007694">
    <property type="entry name" value="DNA_helicase_DnaB-like_C"/>
</dbReference>
<keyword evidence="8 12" id="KW-0238">DNA-binding</keyword>
<protein>
    <recommendedName>
        <fullName evidence="11 12">Replicative DNA helicase</fullName>
        <ecNumber evidence="11 12">5.6.2.3</ecNumber>
    </recommendedName>
</protein>
<dbReference type="GO" id="GO:1990077">
    <property type="term" value="C:primosome complex"/>
    <property type="evidence" value="ECO:0007669"/>
    <property type="project" value="UniProtKB-UniRule"/>
</dbReference>
<dbReference type="Gene3D" id="3.40.50.300">
    <property type="entry name" value="P-loop containing nucleotide triphosphate hydrolases"/>
    <property type="match status" value="1"/>
</dbReference>
<dbReference type="GO" id="GO:0016887">
    <property type="term" value="F:ATP hydrolysis activity"/>
    <property type="evidence" value="ECO:0007669"/>
    <property type="project" value="RHEA"/>
</dbReference>
<evidence type="ECO:0000256" key="6">
    <source>
        <dbReference type="ARBA" id="ARBA00022806"/>
    </source>
</evidence>
<accession>A0A227KAT3</accession>
<gene>
    <name evidence="14" type="ORF">ADH67_12075</name>
</gene>
<dbReference type="CDD" id="cd00984">
    <property type="entry name" value="DnaB_C"/>
    <property type="match status" value="1"/>
</dbReference>
<evidence type="ECO:0000256" key="5">
    <source>
        <dbReference type="ARBA" id="ARBA00022801"/>
    </source>
</evidence>
<keyword evidence="2 12" id="KW-0639">Primosome</keyword>
<evidence type="ECO:0000256" key="3">
    <source>
        <dbReference type="ARBA" id="ARBA00022705"/>
    </source>
</evidence>
<evidence type="ECO:0000256" key="7">
    <source>
        <dbReference type="ARBA" id="ARBA00022840"/>
    </source>
</evidence>
<proteinExistence type="inferred from homology"/>
<dbReference type="GeneID" id="78361809"/>
<comment type="caution">
    <text evidence="14">The sequence shown here is derived from an EMBL/GenBank/DDBJ whole genome shotgun (WGS) entry which is preliminary data.</text>
</comment>
<evidence type="ECO:0000256" key="4">
    <source>
        <dbReference type="ARBA" id="ARBA00022741"/>
    </source>
</evidence>
<evidence type="ECO:0000256" key="2">
    <source>
        <dbReference type="ARBA" id="ARBA00022515"/>
    </source>
</evidence>
<dbReference type="EC" id="5.6.2.3" evidence="11 12"/>
<dbReference type="PANTHER" id="PTHR30153:SF2">
    <property type="entry name" value="REPLICATIVE DNA HELICASE"/>
    <property type="match status" value="1"/>
</dbReference>
<dbReference type="InterPro" id="IPR016136">
    <property type="entry name" value="DNA_helicase_N/primase_C"/>
</dbReference>
<keyword evidence="5 12" id="KW-0378">Hydrolase</keyword>
<dbReference type="Gene3D" id="1.10.860.10">
    <property type="entry name" value="DNAb Helicase, Chain A"/>
    <property type="match status" value="1"/>
</dbReference>
<dbReference type="GO" id="GO:0043139">
    <property type="term" value="F:5'-3' DNA helicase activity"/>
    <property type="evidence" value="ECO:0007669"/>
    <property type="project" value="UniProtKB-EC"/>
</dbReference>
<dbReference type="GO" id="GO:0003677">
    <property type="term" value="F:DNA binding"/>
    <property type="evidence" value="ECO:0007669"/>
    <property type="project" value="UniProtKB-UniRule"/>
</dbReference>
<evidence type="ECO:0000256" key="8">
    <source>
        <dbReference type="ARBA" id="ARBA00023125"/>
    </source>
</evidence>
<organism evidence="14 15">
    <name type="scientific">Turicimonas muris</name>
    <dbReference type="NCBI Taxonomy" id="1796652"/>
    <lineage>
        <taxon>Bacteria</taxon>
        <taxon>Pseudomonadati</taxon>
        <taxon>Pseudomonadota</taxon>
        <taxon>Betaproteobacteria</taxon>
        <taxon>Burkholderiales</taxon>
        <taxon>Sutterellaceae</taxon>
        <taxon>Turicimonas</taxon>
    </lineage>
</organism>
<dbReference type="Pfam" id="PF03796">
    <property type="entry name" value="DnaB_C"/>
    <property type="match status" value="1"/>
</dbReference>
<keyword evidence="4 12" id="KW-0547">Nucleotide-binding</keyword>
<evidence type="ECO:0000256" key="11">
    <source>
        <dbReference type="NCBIfam" id="TIGR00665"/>
    </source>
</evidence>
<dbReference type="InterPro" id="IPR036185">
    <property type="entry name" value="DNA_heli_DnaB-like_N_sf"/>
</dbReference>
<dbReference type="PROSITE" id="PS51199">
    <property type="entry name" value="SF4_HELICASE"/>
    <property type="match status" value="1"/>
</dbReference>
<dbReference type="InterPro" id="IPR027417">
    <property type="entry name" value="P-loop_NTPase"/>
</dbReference>
<dbReference type="SUPFAM" id="SSF52540">
    <property type="entry name" value="P-loop containing nucleoside triphosphate hydrolases"/>
    <property type="match status" value="1"/>
</dbReference>
<keyword evidence="6 12" id="KW-0347">Helicase</keyword>
<dbReference type="NCBIfam" id="TIGR00665">
    <property type="entry name" value="DnaB"/>
    <property type="match status" value="1"/>
</dbReference>
<comment type="function">
    <text evidence="12">The main replicative DNA helicase, it participates in initiation and elongation during chromosome replication. Travels ahead of the DNA replisome, separating dsDNA into templates for DNA synthesis. A processive ATP-dependent 5'-3' DNA helicase it has DNA-dependent ATPase activity.</text>
</comment>
<evidence type="ECO:0000256" key="10">
    <source>
        <dbReference type="ARBA" id="ARBA00048954"/>
    </source>
</evidence>
<evidence type="ECO:0000313" key="15">
    <source>
        <dbReference type="Proteomes" id="UP000214610"/>
    </source>
</evidence>
<dbReference type="Proteomes" id="UP000214610">
    <property type="component" value="Unassembled WGS sequence"/>
</dbReference>
<evidence type="ECO:0000259" key="13">
    <source>
        <dbReference type="PROSITE" id="PS51199"/>
    </source>
</evidence>
<dbReference type="PANTHER" id="PTHR30153">
    <property type="entry name" value="REPLICATIVE DNA HELICASE DNAB"/>
    <property type="match status" value="1"/>
</dbReference>
<keyword evidence="9" id="KW-0413">Isomerase</keyword>
<sequence>MENPSAPANELKELRLPPFSKEAEDSILGALLVDNSALDIISDKINANDFYDYGNRLIFEHILKLVENDHPADVITVADSLKEMNQEKETGGIEYLNRLADYSPGSANLIRYAEILRDRSIRRKLISVGSEISAQAFTPEGLQAEDLLDQAEAKVLAISEDLERSSGDFISLGAALKTLEEQLKELMENPVPEGQFRGIRTGFADLDKMTDGMHDGELIIVAGRPAMGKTAFALNVALQVALDGLPVGIFSLEMGADQLANRMISCLAEIPQDNLKTGRLDADQWGRFYNGVQTMKDLNLLIDQGNDLSVMNIRSRARKLKSRYGKLGLIVIDYLQLASATSGGVMSENRAVEVSAISRGLKALARELGVPVMALSQLNRDLEKRGDKRPMMSDLRESGAIEQDADLILFLYRDCVYNKVEGNERDAELIIGKQRSGPTGTIGMIFEGEFTRFKSKAYGYQEEYQPQD</sequence>
<keyword evidence="7 12" id="KW-0067">ATP-binding</keyword>
<dbReference type="RefSeq" id="WP_066593611.1">
    <property type="nucleotide sequence ID" value="NZ_CAJTBZ010000040.1"/>
</dbReference>
<dbReference type="GO" id="GO:0006269">
    <property type="term" value="P:DNA replication, synthesis of primer"/>
    <property type="evidence" value="ECO:0007669"/>
    <property type="project" value="UniProtKB-UniRule"/>
</dbReference>
<feature type="domain" description="SF4 helicase" evidence="13">
    <location>
        <begin position="192"/>
        <end position="460"/>
    </location>
</feature>
<dbReference type="Pfam" id="PF00772">
    <property type="entry name" value="DnaB"/>
    <property type="match status" value="1"/>
</dbReference>
<keyword evidence="15" id="KW-1185">Reference proteome</keyword>
<dbReference type="GO" id="GO:0005829">
    <property type="term" value="C:cytosol"/>
    <property type="evidence" value="ECO:0007669"/>
    <property type="project" value="TreeGrafter"/>
</dbReference>
<keyword evidence="3 12" id="KW-0235">DNA replication</keyword>
<dbReference type="GO" id="GO:0005524">
    <property type="term" value="F:ATP binding"/>
    <property type="evidence" value="ECO:0007669"/>
    <property type="project" value="UniProtKB-UniRule"/>
</dbReference>
<evidence type="ECO:0000313" key="14">
    <source>
        <dbReference type="EMBL" id="OXE44460.1"/>
    </source>
</evidence>
<dbReference type="InterPro" id="IPR007692">
    <property type="entry name" value="DNA_helicase_DnaB"/>
</dbReference>
<evidence type="ECO:0000256" key="9">
    <source>
        <dbReference type="ARBA" id="ARBA00023235"/>
    </source>
</evidence>
<dbReference type="EMBL" id="NHMP01000011">
    <property type="protein sequence ID" value="OXE44460.1"/>
    <property type="molecule type" value="Genomic_DNA"/>
</dbReference>